<evidence type="ECO:0000256" key="1">
    <source>
        <dbReference type="SAM" id="SignalP"/>
    </source>
</evidence>
<protein>
    <recommendedName>
        <fullName evidence="4">EF-hand domain-containing protein</fullName>
    </recommendedName>
</protein>
<dbReference type="KEGG" id="upl:DSM104440_01769"/>
<dbReference type="RefSeq" id="WP_171161814.1">
    <property type="nucleotide sequence ID" value="NZ_CP053073.1"/>
</dbReference>
<organism evidence="2 3">
    <name type="scientific">Usitatibacter palustris</name>
    <dbReference type="NCBI Taxonomy" id="2732487"/>
    <lineage>
        <taxon>Bacteria</taxon>
        <taxon>Pseudomonadati</taxon>
        <taxon>Pseudomonadota</taxon>
        <taxon>Betaproteobacteria</taxon>
        <taxon>Nitrosomonadales</taxon>
        <taxon>Usitatibacteraceae</taxon>
        <taxon>Usitatibacter</taxon>
    </lineage>
</organism>
<reference evidence="2 3" key="1">
    <citation type="submission" date="2020-04" db="EMBL/GenBank/DDBJ databases">
        <title>Usitatibacter rugosus gen. nov., sp. nov. and Usitatibacter palustris sp. nov., novel members of Usitatibacteraceae fam. nov. within the order Nitrosomonadales isolated from soil.</title>
        <authorList>
            <person name="Huber K.J."/>
            <person name="Neumann-Schaal M."/>
            <person name="Geppert A."/>
            <person name="Luckner M."/>
            <person name="Wanner G."/>
            <person name="Overmann J."/>
        </authorList>
    </citation>
    <scope>NUCLEOTIDE SEQUENCE [LARGE SCALE GENOMIC DNA]</scope>
    <source>
        <strain evidence="2 3">Swamp67</strain>
    </source>
</reference>
<feature type="signal peptide" evidence="1">
    <location>
        <begin position="1"/>
        <end position="18"/>
    </location>
</feature>
<name>A0A6M4H987_9PROT</name>
<proteinExistence type="predicted"/>
<sequence length="109" mass="11724">MKKILALVGLVLAGSALGQEPGWTDPYVPPHVKRVGPPPVETRGDALKAQVEKKLRDQFDAADTAKSGTLTRSQALAAGFGYVAENFDAIDTRRAGVVRFDDLKRHLGL</sequence>
<dbReference type="EMBL" id="CP053073">
    <property type="protein sequence ID" value="QJR14954.1"/>
    <property type="molecule type" value="Genomic_DNA"/>
</dbReference>
<dbReference type="InterPro" id="IPR011992">
    <property type="entry name" value="EF-hand-dom_pair"/>
</dbReference>
<evidence type="ECO:0008006" key="4">
    <source>
        <dbReference type="Google" id="ProtNLM"/>
    </source>
</evidence>
<evidence type="ECO:0000313" key="3">
    <source>
        <dbReference type="Proteomes" id="UP000503096"/>
    </source>
</evidence>
<dbReference type="Proteomes" id="UP000503096">
    <property type="component" value="Chromosome"/>
</dbReference>
<feature type="chain" id="PRO_5027083686" description="EF-hand domain-containing protein" evidence="1">
    <location>
        <begin position="19"/>
        <end position="109"/>
    </location>
</feature>
<dbReference type="SUPFAM" id="SSF47473">
    <property type="entry name" value="EF-hand"/>
    <property type="match status" value="1"/>
</dbReference>
<evidence type="ECO:0000313" key="2">
    <source>
        <dbReference type="EMBL" id="QJR14954.1"/>
    </source>
</evidence>
<gene>
    <name evidence="2" type="ORF">DSM104440_01769</name>
</gene>
<dbReference type="AlphaFoldDB" id="A0A6M4H987"/>
<dbReference type="InParanoid" id="A0A6M4H987"/>
<accession>A0A6M4H987</accession>
<keyword evidence="1" id="KW-0732">Signal</keyword>
<keyword evidence="3" id="KW-1185">Reference proteome</keyword>